<comment type="caution">
    <text evidence="4">The sequence shown here is derived from an EMBL/GenBank/DDBJ whole genome shotgun (WGS) entry which is preliminary data.</text>
</comment>
<dbReference type="Proteomes" id="UP000602532">
    <property type="component" value="Unassembled WGS sequence"/>
</dbReference>
<dbReference type="SMART" id="SM00507">
    <property type="entry name" value="HNHc"/>
    <property type="match status" value="1"/>
</dbReference>
<accession>A0ABR8X100</accession>
<evidence type="ECO:0000256" key="2">
    <source>
        <dbReference type="SAM" id="MobiDB-lite"/>
    </source>
</evidence>
<protein>
    <submittedName>
        <fullName evidence="4">DUF222 domain-containing protein</fullName>
    </submittedName>
</protein>
<feature type="coiled-coil region" evidence="1">
    <location>
        <begin position="12"/>
        <end position="46"/>
    </location>
</feature>
<evidence type="ECO:0000313" key="5">
    <source>
        <dbReference type="Proteomes" id="UP000602532"/>
    </source>
</evidence>
<evidence type="ECO:0000256" key="1">
    <source>
        <dbReference type="SAM" id="Coils"/>
    </source>
</evidence>
<name>A0ABR8X100_9MICO</name>
<feature type="region of interest" description="Disordered" evidence="2">
    <location>
        <begin position="409"/>
        <end position="428"/>
    </location>
</feature>
<evidence type="ECO:0000313" key="4">
    <source>
        <dbReference type="EMBL" id="MBD8022929.1"/>
    </source>
</evidence>
<gene>
    <name evidence="4" type="ORF">H9622_04895</name>
</gene>
<reference evidence="4 5" key="1">
    <citation type="submission" date="2020-08" db="EMBL/GenBank/DDBJ databases">
        <title>A Genomic Blueprint of the Chicken Gut Microbiome.</title>
        <authorList>
            <person name="Gilroy R."/>
            <person name="Ravi A."/>
            <person name="Getino M."/>
            <person name="Pursley I."/>
            <person name="Horton D.L."/>
            <person name="Alikhan N.-F."/>
            <person name="Baker D."/>
            <person name="Gharbi K."/>
            <person name="Hall N."/>
            <person name="Watson M."/>
            <person name="Adriaenssens E.M."/>
            <person name="Foster-Nyarko E."/>
            <person name="Jarju S."/>
            <person name="Secka A."/>
            <person name="Antonio M."/>
            <person name="Oren A."/>
            <person name="Chaudhuri R."/>
            <person name="La Ragione R.M."/>
            <person name="Hildebrand F."/>
            <person name="Pallen M.J."/>
        </authorList>
    </citation>
    <scope>NUCLEOTIDE SEQUENCE [LARGE SCALE GENOMIC DNA]</scope>
    <source>
        <strain evidence="4 5">Sa1CUA4</strain>
    </source>
</reference>
<dbReference type="RefSeq" id="WP_191764783.1">
    <property type="nucleotide sequence ID" value="NZ_JACSPM010000001.1"/>
</dbReference>
<dbReference type="InterPro" id="IPR003870">
    <property type="entry name" value="DUF222"/>
</dbReference>
<dbReference type="CDD" id="cd00085">
    <property type="entry name" value="HNHc"/>
    <property type="match status" value="1"/>
</dbReference>
<dbReference type="EMBL" id="JACSPM010000001">
    <property type="protein sequence ID" value="MBD8022929.1"/>
    <property type="molecule type" value="Genomic_DNA"/>
</dbReference>
<organism evidence="4 5">
    <name type="scientific">Microbacterium gallinarum</name>
    <dbReference type="NCBI Taxonomy" id="2762209"/>
    <lineage>
        <taxon>Bacteria</taxon>
        <taxon>Bacillati</taxon>
        <taxon>Actinomycetota</taxon>
        <taxon>Actinomycetes</taxon>
        <taxon>Micrococcales</taxon>
        <taxon>Microbacteriaceae</taxon>
        <taxon>Microbacterium</taxon>
    </lineage>
</organism>
<dbReference type="InterPro" id="IPR003615">
    <property type="entry name" value="HNH_nuc"/>
</dbReference>
<keyword evidence="5" id="KW-1185">Reference proteome</keyword>
<evidence type="ECO:0000259" key="3">
    <source>
        <dbReference type="SMART" id="SM00507"/>
    </source>
</evidence>
<keyword evidence="1" id="KW-0175">Coiled coil</keyword>
<sequence length="428" mass="46873">MCSTDALHCDDAAAIVGELDRVRRDLAALEAERTMLLDALRRANEAHEDRVVTGGDVECESGSRRAAADASDWVARSTRAEVACVLRISERAAATLLSEARVLCADLPATTEALRSGGISYAHAKALVEDAQLFRPLDRGAFEQVVLSGRVDVTPHRFAHRCRRVREHLDPETIDERSERATRSRGVTVQPARDGMAWLMAYGPIMQVQLAHTLLTGTAMDETAAGDPRTMSQLRFDALVDAVLRSGRPVGLADGADAASLRPVRVGVTLTVPALTLLGQGDEPAVIDGYGPIPLDVAKTLAAGADSWRRVLTHPVTGVRLCLDRETYRVPAALRAWLADRDGTCRFPGCDRAASACDVDHNHAWADGGCTDHDNLAHLCRAHHRLKHHTRWWARFEDELLVWMSPSAHEYSTGPREDREPALTRLRH</sequence>
<feature type="domain" description="HNH nuclease" evidence="3">
    <location>
        <begin position="333"/>
        <end position="385"/>
    </location>
</feature>
<proteinExistence type="predicted"/>
<dbReference type="Pfam" id="PF02720">
    <property type="entry name" value="DUF222"/>
    <property type="match status" value="1"/>
</dbReference>
<dbReference type="Gene3D" id="1.10.30.50">
    <property type="match status" value="1"/>
</dbReference>